<dbReference type="AlphaFoldDB" id="A0A5E4TGC3"/>
<reference evidence="2 3" key="1">
    <citation type="submission" date="2019-08" db="EMBL/GenBank/DDBJ databases">
        <authorList>
            <person name="Peeters C."/>
        </authorList>
    </citation>
    <scope>NUCLEOTIDE SEQUENCE [LARGE SCALE GENOMIC DNA]</scope>
    <source>
        <strain evidence="2 3">LMG 31108</strain>
    </source>
</reference>
<feature type="region of interest" description="Disordered" evidence="1">
    <location>
        <begin position="46"/>
        <end position="81"/>
    </location>
</feature>
<proteinExistence type="predicted"/>
<evidence type="ECO:0000256" key="1">
    <source>
        <dbReference type="SAM" id="MobiDB-lite"/>
    </source>
</evidence>
<sequence length="81" mass="8805">MPPDKLGRFMMSPEFLERAKAAVARAVRDLEFRGIQPVYLDRKAGRIVGGGDDASGTNDSCDGRRTPDILKGQDQIRGAGE</sequence>
<protein>
    <submittedName>
        <fullName evidence="2">Uncharacterized protein</fullName>
    </submittedName>
</protein>
<dbReference type="RefSeq" id="WP_150668164.1">
    <property type="nucleotide sequence ID" value="NZ_CABPSB010000003.1"/>
</dbReference>
<dbReference type="OrthoDB" id="9104658at2"/>
<dbReference type="Proteomes" id="UP000406256">
    <property type="component" value="Unassembled WGS sequence"/>
</dbReference>
<evidence type="ECO:0000313" key="3">
    <source>
        <dbReference type="Proteomes" id="UP000406256"/>
    </source>
</evidence>
<organism evidence="2 3">
    <name type="scientific">Pandoraea anhela</name>
    <dbReference type="NCBI Taxonomy" id="2508295"/>
    <lineage>
        <taxon>Bacteria</taxon>
        <taxon>Pseudomonadati</taxon>
        <taxon>Pseudomonadota</taxon>
        <taxon>Betaproteobacteria</taxon>
        <taxon>Burkholderiales</taxon>
        <taxon>Burkholderiaceae</taxon>
        <taxon>Pandoraea</taxon>
    </lineage>
</organism>
<accession>A0A5E4TGC3</accession>
<evidence type="ECO:0000313" key="2">
    <source>
        <dbReference type="EMBL" id="VVD87080.1"/>
    </source>
</evidence>
<keyword evidence="3" id="KW-1185">Reference proteome</keyword>
<gene>
    <name evidence="2" type="ORF">PAN31108_01429</name>
</gene>
<name>A0A5E4TGC3_9BURK</name>
<dbReference type="EMBL" id="CABPSB010000003">
    <property type="protein sequence ID" value="VVD87080.1"/>
    <property type="molecule type" value="Genomic_DNA"/>
</dbReference>